<keyword evidence="7" id="KW-0805">Transcription regulation</keyword>
<dbReference type="EMBL" id="CAJGYM010000039">
    <property type="protein sequence ID" value="CAD6193891.1"/>
    <property type="molecule type" value="Genomic_DNA"/>
</dbReference>
<keyword evidence="4" id="KW-0678">Repressor</keyword>
<evidence type="ECO:0000256" key="4">
    <source>
        <dbReference type="ARBA" id="ARBA00022491"/>
    </source>
</evidence>
<accession>A0A8S1HHL1</accession>
<dbReference type="InterPro" id="IPR044150">
    <property type="entry name" value="HDAC_classIV"/>
</dbReference>
<dbReference type="GO" id="GO:0000118">
    <property type="term" value="C:histone deacetylase complex"/>
    <property type="evidence" value="ECO:0007669"/>
    <property type="project" value="TreeGrafter"/>
</dbReference>
<dbReference type="InterPro" id="IPR000286">
    <property type="entry name" value="HDACs"/>
</dbReference>
<dbReference type="SUPFAM" id="SSF52768">
    <property type="entry name" value="Arginase/deacetylase"/>
    <property type="match status" value="1"/>
</dbReference>
<proteinExistence type="inferred from homology"/>
<feature type="domain" description="Histone deacetylase" evidence="14">
    <location>
        <begin position="50"/>
        <end position="329"/>
    </location>
</feature>
<dbReference type="GO" id="GO:0040029">
    <property type="term" value="P:epigenetic regulation of gene expression"/>
    <property type="evidence" value="ECO:0007669"/>
    <property type="project" value="TreeGrafter"/>
</dbReference>
<evidence type="ECO:0000256" key="6">
    <source>
        <dbReference type="ARBA" id="ARBA00022853"/>
    </source>
</evidence>
<comment type="caution">
    <text evidence="15">The sequence shown here is derived from an EMBL/GenBank/DDBJ whole genome shotgun (WGS) entry which is preliminary data.</text>
</comment>
<dbReference type="PANTHER" id="PTHR10625:SF23">
    <property type="entry name" value="HISTONE DEACETYLASE 11"/>
    <property type="match status" value="1"/>
</dbReference>
<evidence type="ECO:0000256" key="9">
    <source>
        <dbReference type="ARBA" id="ARBA00023242"/>
    </source>
</evidence>
<gene>
    <name evidence="15" type="ORF">CAUJ_LOCUS9810</name>
</gene>
<evidence type="ECO:0000313" key="16">
    <source>
        <dbReference type="Proteomes" id="UP000835052"/>
    </source>
</evidence>
<evidence type="ECO:0000259" key="14">
    <source>
        <dbReference type="Pfam" id="PF00850"/>
    </source>
</evidence>
<keyword evidence="16" id="KW-1185">Reference proteome</keyword>
<dbReference type="GO" id="GO:0141221">
    <property type="term" value="F:histone deacetylase activity, hydrolytic mechanism"/>
    <property type="evidence" value="ECO:0007669"/>
    <property type="project" value="UniProtKB-EC"/>
</dbReference>
<dbReference type="InterPro" id="IPR023801">
    <property type="entry name" value="His_deacetylse_dom"/>
</dbReference>
<comment type="subcellular location">
    <subcellularLocation>
        <location evidence="1">Nucleus</location>
    </subcellularLocation>
</comment>
<evidence type="ECO:0000256" key="2">
    <source>
        <dbReference type="ARBA" id="ARBA00005947"/>
    </source>
</evidence>
<evidence type="ECO:0000256" key="3">
    <source>
        <dbReference type="ARBA" id="ARBA00012111"/>
    </source>
</evidence>
<keyword evidence="8" id="KW-0804">Transcription</keyword>
<evidence type="ECO:0000256" key="11">
    <source>
        <dbReference type="ARBA" id="ARBA00059784"/>
    </source>
</evidence>
<keyword evidence="6" id="KW-0156">Chromatin regulator</keyword>
<dbReference type="PRINTS" id="PR01270">
    <property type="entry name" value="HDASUPER"/>
</dbReference>
<dbReference type="OrthoDB" id="437693at2759"/>
<dbReference type="FunFam" id="3.40.800.20:FF:000009">
    <property type="entry name" value="Histone deacetylase 11"/>
    <property type="match status" value="1"/>
</dbReference>
<comment type="similarity">
    <text evidence="2">Belongs to the histone deacetylase family.</text>
</comment>
<comment type="catalytic activity">
    <reaction evidence="10">
        <text>N(6)-acetyl-L-lysyl-[histone] + H2O = L-lysyl-[histone] + acetate</text>
        <dbReference type="Rhea" id="RHEA:58196"/>
        <dbReference type="Rhea" id="RHEA-COMP:9845"/>
        <dbReference type="Rhea" id="RHEA-COMP:11338"/>
        <dbReference type="ChEBI" id="CHEBI:15377"/>
        <dbReference type="ChEBI" id="CHEBI:29969"/>
        <dbReference type="ChEBI" id="CHEBI:30089"/>
        <dbReference type="ChEBI" id="CHEBI:61930"/>
        <dbReference type="EC" id="3.5.1.98"/>
    </reaction>
</comment>
<sequence>MSRNVEYSDAESGSLVHSPSRLFVTANERQCSLIFAPNYDVSLFGIERFHPFDSRKWGKVINFLKEWGLVSDNSLISPIEATRDDLLIAHDKQYLDGLRSPCRVAAVSEVCFASCIPMFILDRCFLKPMRLQTGGTVAACRMALDNGWSINVGGGFHHASRSSGGGFCAYADISLAIRILLGHQLVHKVLILDVDAHQGNGYEQDFAEDSEVYIIDVFNPNVYPRDRPARQFINRAVYVDSHTTDSTYMRLMREEVRLFFTSFHCDLLVYNAGTDCLAGDPLGGLRLSPQCIIDRDEFVFRAARDSATPIAMLTSGGYQSSNAALIAASIRNLHEKRLIHLFK</sequence>
<evidence type="ECO:0000256" key="7">
    <source>
        <dbReference type="ARBA" id="ARBA00023015"/>
    </source>
</evidence>
<keyword evidence="9" id="KW-0539">Nucleus</keyword>
<dbReference type="EC" id="3.5.1.98" evidence="3"/>
<evidence type="ECO:0000256" key="5">
    <source>
        <dbReference type="ARBA" id="ARBA00022801"/>
    </source>
</evidence>
<dbReference type="PANTHER" id="PTHR10625">
    <property type="entry name" value="HISTONE DEACETYLASE HDAC1-RELATED"/>
    <property type="match status" value="1"/>
</dbReference>
<dbReference type="InterPro" id="IPR023696">
    <property type="entry name" value="Ureohydrolase_dom_sf"/>
</dbReference>
<comment type="subunit">
    <text evidence="12">Interacts with HDAC6.</text>
</comment>
<evidence type="ECO:0000256" key="8">
    <source>
        <dbReference type="ARBA" id="ARBA00023163"/>
    </source>
</evidence>
<dbReference type="CDD" id="cd09993">
    <property type="entry name" value="HDAC_classIV"/>
    <property type="match status" value="1"/>
</dbReference>
<dbReference type="Pfam" id="PF00850">
    <property type="entry name" value="Hist_deacetyl"/>
    <property type="match status" value="1"/>
</dbReference>
<name>A0A8S1HHL1_9PELO</name>
<evidence type="ECO:0000256" key="12">
    <source>
        <dbReference type="ARBA" id="ARBA00065154"/>
    </source>
</evidence>
<evidence type="ECO:0000313" key="15">
    <source>
        <dbReference type="EMBL" id="CAD6193891.1"/>
    </source>
</evidence>
<dbReference type="InterPro" id="IPR037138">
    <property type="entry name" value="His_deacetylse_dom_sf"/>
</dbReference>
<organism evidence="15 16">
    <name type="scientific">Caenorhabditis auriculariae</name>
    <dbReference type="NCBI Taxonomy" id="2777116"/>
    <lineage>
        <taxon>Eukaryota</taxon>
        <taxon>Metazoa</taxon>
        <taxon>Ecdysozoa</taxon>
        <taxon>Nematoda</taxon>
        <taxon>Chromadorea</taxon>
        <taxon>Rhabditida</taxon>
        <taxon>Rhabditina</taxon>
        <taxon>Rhabditomorpha</taxon>
        <taxon>Rhabditoidea</taxon>
        <taxon>Rhabditidae</taxon>
        <taxon>Peloderinae</taxon>
        <taxon>Caenorhabditis</taxon>
    </lineage>
</organism>
<keyword evidence="5" id="KW-0378">Hydrolase</keyword>
<evidence type="ECO:0000256" key="10">
    <source>
        <dbReference type="ARBA" id="ARBA00048287"/>
    </source>
</evidence>
<protein>
    <recommendedName>
        <fullName evidence="13">Histone deacetylase 11</fullName>
        <ecNumber evidence="3">3.5.1.98</ecNumber>
    </recommendedName>
</protein>
<evidence type="ECO:0000256" key="1">
    <source>
        <dbReference type="ARBA" id="ARBA00004123"/>
    </source>
</evidence>
<dbReference type="Proteomes" id="UP000835052">
    <property type="component" value="Unassembled WGS sequence"/>
</dbReference>
<reference evidence="15" key="1">
    <citation type="submission" date="2020-10" db="EMBL/GenBank/DDBJ databases">
        <authorList>
            <person name="Kikuchi T."/>
        </authorList>
    </citation>
    <scope>NUCLEOTIDE SEQUENCE</scope>
    <source>
        <strain evidence="15">NKZ352</strain>
    </source>
</reference>
<comment type="function">
    <text evidence="11">Responsible for the deacetylation of lysine residues on the N-terminal part of the core histones (H2A, H2B, H3 and H4). Histone deacetylation gives a tag for epigenetic repression and plays an important role in transcriptional regulation, cell cycle progression and developmental events. Histone deacetylases act via the formation of large multiprotein complexes.</text>
</comment>
<evidence type="ECO:0000256" key="13">
    <source>
        <dbReference type="ARBA" id="ARBA00072450"/>
    </source>
</evidence>
<dbReference type="Gene3D" id="3.40.800.20">
    <property type="entry name" value="Histone deacetylase domain"/>
    <property type="match status" value="1"/>
</dbReference>
<dbReference type="AlphaFoldDB" id="A0A8S1HHL1"/>